<comment type="caution">
    <text evidence="3">The sequence shown here is derived from an EMBL/GenBank/DDBJ whole genome shotgun (WGS) entry which is preliminary data.</text>
</comment>
<dbReference type="RefSeq" id="WP_048353761.1">
    <property type="nucleotide sequence ID" value="NZ_JARRTL010000047.1"/>
</dbReference>
<sequence>MSKNETNPVIEPEIIGQDTIQMKRNQSLLNDLMFIVENMDVKRGTIFLDWIQQQNQYLVWETNFDPKRLKRYKRGDIVLAHFGFNVGAEFGGLHYAVVVKNDSKSNPMLNVIPLSSLKEGQTPDDLHPETVYLGNISGLNDKKSFAKMNQMRPISKLRIFKPKKANHQAFKLTDDQMDLIDEKIVKMFTKIKITQQNTEKSEVSP</sequence>
<comment type="similarity">
    <text evidence="1">Belongs to the PemK/MazF family.</text>
</comment>
<dbReference type="SUPFAM" id="SSF50118">
    <property type="entry name" value="Cell growth inhibitor/plasmid maintenance toxic component"/>
    <property type="match status" value="1"/>
</dbReference>
<accession>A0A0T6BN73</accession>
<dbReference type="EMBL" id="LECW02000023">
    <property type="protein sequence ID" value="KRT93105.1"/>
    <property type="molecule type" value="Genomic_DNA"/>
</dbReference>
<keyword evidence="4" id="KW-0378">Hydrolase</keyword>
<dbReference type="AlphaFoldDB" id="A0A0T6BN73"/>
<keyword evidence="2" id="KW-1277">Toxin-antitoxin system</keyword>
<gene>
    <name evidence="3" type="ORF">AB447_204000</name>
    <name evidence="4" type="ORF">P8828_24525</name>
</gene>
<dbReference type="Proteomes" id="UP001341297">
    <property type="component" value="Unassembled WGS sequence"/>
</dbReference>
<evidence type="ECO:0000313" key="4">
    <source>
        <dbReference type="EMBL" id="MEC0487915.1"/>
    </source>
</evidence>
<dbReference type="GO" id="GO:0016787">
    <property type="term" value="F:hydrolase activity"/>
    <property type="evidence" value="ECO:0007669"/>
    <property type="project" value="UniProtKB-KW"/>
</dbReference>
<protein>
    <submittedName>
        <fullName evidence="4">Type II toxin-antitoxin system PemK/MazF family toxin</fullName>
        <ecNumber evidence="4">3.1.-.-</ecNumber>
    </submittedName>
</protein>
<reference evidence="3 5" key="1">
    <citation type="journal article" date="2015" name="Int. J. Syst. Evol. Microbiol.">
        <title>Bacillus glycinifermentans sp. nov., isolated from fermented soybean paste.</title>
        <authorList>
            <person name="Kim S.J."/>
            <person name="Dunlap C.A."/>
            <person name="Kwon S.W."/>
            <person name="Rooney A.P."/>
        </authorList>
    </citation>
    <scope>NUCLEOTIDE SEQUENCE [LARGE SCALE GENOMIC DNA]</scope>
    <source>
        <strain evidence="3 5">GO-13</strain>
    </source>
</reference>
<dbReference type="Proteomes" id="UP000036168">
    <property type="component" value="Unassembled WGS sequence"/>
</dbReference>
<name>A0A0T6BN73_9BACI</name>
<evidence type="ECO:0000313" key="6">
    <source>
        <dbReference type="Proteomes" id="UP001341297"/>
    </source>
</evidence>
<organism evidence="3 5">
    <name type="scientific">Bacillus glycinifermentans</name>
    <dbReference type="NCBI Taxonomy" id="1664069"/>
    <lineage>
        <taxon>Bacteria</taxon>
        <taxon>Bacillati</taxon>
        <taxon>Bacillota</taxon>
        <taxon>Bacilli</taxon>
        <taxon>Bacillales</taxon>
        <taxon>Bacillaceae</taxon>
        <taxon>Bacillus</taxon>
    </lineage>
</organism>
<reference evidence="4 6" key="3">
    <citation type="submission" date="2023-03" db="EMBL/GenBank/DDBJ databases">
        <title>Agriculturally important microbes genome sequencing.</title>
        <authorList>
            <person name="Dunlap C."/>
        </authorList>
    </citation>
    <scope>NUCLEOTIDE SEQUENCE [LARGE SCALE GENOMIC DNA]</scope>
    <source>
        <strain evidence="4 6">CBP-3203</strain>
    </source>
</reference>
<evidence type="ECO:0000313" key="5">
    <source>
        <dbReference type="Proteomes" id="UP000036168"/>
    </source>
</evidence>
<reference evidence="3" key="2">
    <citation type="submission" date="2015-10" db="EMBL/GenBank/DDBJ databases">
        <authorList>
            <person name="Gilbert D.G."/>
        </authorList>
    </citation>
    <scope>NUCLEOTIDE SEQUENCE</scope>
    <source>
        <strain evidence="3">GO-13</strain>
    </source>
</reference>
<dbReference type="GO" id="GO:0003677">
    <property type="term" value="F:DNA binding"/>
    <property type="evidence" value="ECO:0007669"/>
    <property type="project" value="InterPro"/>
</dbReference>
<dbReference type="EC" id="3.1.-.-" evidence="4"/>
<dbReference type="Pfam" id="PF02452">
    <property type="entry name" value="PemK_toxin"/>
    <property type="match status" value="1"/>
</dbReference>
<dbReference type="InterPro" id="IPR011067">
    <property type="entry name" value="Plasmid_toxin/cell-grow_inhib"/>
</dbReference>
<evidence type="ECO:0000313" key="3">
    <source>
        <dbReference type="EMBL" id="KRT93105.1"/>
    </source>
</evidence>
<dbReference type="EMBL" id="JARRTL010000047">
    <property type="protein sequence ID" value="MEC0487915.1"/>
    <property type="molecule type" value="Genomic_DNA"/>
</dbReference>
<dbReference type="InterPro" id="IPR003477">
    <property type="entry name" value="PemK-like"/>
</dbReference>
<proteinExistence type="inferred from homology"/>
<evidence type="ECO:0000256" key="2">
    <source>
        <dbReference type="ARBA" id="ARBA00022649"/>
    </source>
</evidence>
<dbReference type="Gene3D" id="2.30.30.110">
    <property type="match status" value="1"/>
</dbReference>
<evidence type="ECO:0000256" key="1">
    <source>
        <dbReference type="ARBA" id="ARBA00007521"/>
    </source>
</evidence>
<keyword evidence="6" id="KW-1185">Reference proteome</keyword>